<dbReference type="EMBL" id="LS974625">
    <property type="protein sequence ID" value="CAG7866980.1"/>
    <property type="molecule type" value="Genomic_DNA"/>
</dbReference>
<evidence type="ECO:0000256" key="1">
    <source>
        <dbReference type="ARBA" id="ARBA00004245"/>
    </source>
</evidence>
<feature type="region of interest" description="Disordered" evidence="8">
    <location>
        <begin position="559"/>
        <end position="580"/>
    </location>
</feature>
<dbReference type="GO" id="GO:0007010">
    <property type="term" value="P:cytoskeleton organization"/>
    <property type="evidence" value="ECO:0007669"/>
    <property type="project" value="InterPro"/>
</dbReference>
<keyword evidence="5 7" id="KW-0175">Coiled coil</keyword>
<dbReference type="Gramene" id="A09p74470.2_BraZ1">
    <property type="protein sequence ID" value="A09p74470.2_BraZ1.CDS"/>
    <property type="gene ID" value="A09g74470.2_BraZ1"/>
</dbReference>
<name>A0A8D9CXU2_BRACM</name>
<evidence type="ECO:0000256" key="6">
    <source>
        <dbReference type="ARBA" id="ARBA00023212"/>
    </source>
</evidence>
<feature type="region of interest" description="Disordered" evidence="8">
    <location>
        <begin position="366"/>
        <end position="487"/>
    </location>
</feature>
<evidence type="ECO:0000256" key="3">
    <source>
        <dbReference type="ARBA" id="ARBA00022490"/>
    </source>
</evidence>
<gene>
    <name evidence="9" type="ORF">BRAPAZ1V2_A09P74470.2</name>
</gene>
<dbReference type="GO" id="GO:0008017">
    <property type="term" value="F:microtubule binding"/>
    <property type="evidence" value="ECO:0007669"/>
    <property type="project" value="InterPro"/>
</dbReference>
<accession>A0A8D9CXU2</accession>
<reference evidence="9 10" key="1">
    <citation type="submission" date="2021-07" db="EMBL/GenBank/DDBJ databases">
        <authorList>
            <consortium name="Genoscope - CEA"/>
            <person name="William W."/>
        </authorList>
    </citation>
    <scope>NUCLEOTIDE SEQUENCE [LARGE SCALE GENOMIC DNA]</scope>
</reference>
<dbReference type="PANTHER" id="PTHR31246">
    <property type="entry name" value="MICROTUBULE-ASSOCIATED PROTEIN 70-2"/>
    <property type="match status" value="1"/>
</dbReference>
<evidence type="ECO:0000256" key="5">
    <source>
        <dbReference type="ARBA" id="ARBA00023054"/>
    </source>
</evidence>
<evidence type="ECO:0000256" key="4">
    <source>
        <dbReference type="ARBA" id="ARBA00022701"/>
    </source>
</evidence>
<feature type="region of interest" description="Disordered" evidence="8">
    <location>
        <begin position="1"/>
        <end position="32"/>
    </location>
</feature>
<evidence type="ECO:0000313" key="9">
    <source>
        <dbReference type="EMBL" id="CAG7866980.1"/>
    </source>
</evidence>
<feature type="coiled-coil region" evidence="7">
    <location>
        <begin position="53"/>
        <end position="129"/>
    </location>
</feature>
<keyword evidence="4" id="KW-0493">Microtubule</keyword>
<comment type="similarity">
    <text evidence="2">Belongs to the MAP70 family.</text>
</comment>
<feature type="compositionally biased region" description="Polar residues" evidence="8">
    <location>
        <begin position="367"/>
        <end position="412"/>
    </location>
</feature>
<feature type="compositionally biased region" description="Basic and acidic residues" evidence="8">
    <location>
        <begin position="559"/>
        <end position="569"/>
    </location>
</feature>
<keyword evidence="6" id="KW-0206">Cytoskeleton</keyword>
<evidence type="ECO:0000313" key="10">
    <source>
        <dbReference type="Proteomes" id="UP000694005"/>
    </source>
</evidence>
<proteinExistence type="inferred from homology"/>
<feature type="coiled-coil region" evidence="7">
    <location>
        <begin position="208"/>
        <end position="336"/>
    </location>
</feature>
<organism evidence="9 10">
    <name type="scientific">Brassica campestris</name>
    <name type="common">Field mustard</name>
    <dbReference type="NCBI Taxonomy" id="3711"/>
    <lineage>
        <taxon>Eukaryota</taxon>
        <taxon>Viridiplantae</taxon>
        <taxon>Streptophyta</taxon>
        <taxon>Embryophyta</taxon>
        <taxon>Tracheophyta</taxon>
        <taxon>Spermatophyta</taxon>
        <taxon>Magnoliopsida</taxon>
        <taxon>eudicotyledons</taxon>
        <taxon>Gunneridae</taxon>
        <taxon>Pentapetalae</taxon>
        <taxon>rosids</taxon>
        <taxon>malvids</taxon>
        <taxon>Brassicales</taxon>
        <taxon>Brassicaceae</taxon>
        <taxon>Brassiceae</taxon>
        <taxon>Brassica</taxon>
    </lineage>
</organism>
<dbReference type="PANTHER" id="PTHR31246:SF23">
    <property type="entry name" value="(RAPE) HYPOTHETICAL PROTEIN"/>
    <property type="match status" value="1"/>
</dbReference>
<dbReference type="AlphaFoldDB" id="A0A8D9CXU2"/>
<dbReference type="Proteomes" id="UP000694005">
    <property type="component" value="Chromosome A09"/>
</dbReference>
<evidence type="ECO:0000256" key="8">
    <source>
        <dbReference type="SAM" id="MobiDB-lite"/>
    </source>
</evidence>
<feature type="compositionally biased region" description="Low complexity" evidence="8">
    <location>
        <begin position="413"/>
        <end position="425"/>
    </location>
</feature>
<dbReference type="GO" id="GO:0005874">
    <property type="term" value="C:microtubule"/>
    <property type="evidence" value="ECO:0007669"/>
    <property type="project" value="UniProtKB-KW"/>
</dbReference>
<dbReference type="Pfam" id="PF07058">
    <property type="entry name" value="MAP70"/>
    <property type="match status" value="1"/>
</dbReference>
<feature type="coiled-coil region" evidence="7">
    <location>
        <begin position="156"/>
        <end position="183"/>
    </location>
</feature>
<evidence type="ECO:0000256" key="2">
    <source>
        <dbReference type="ARBA" id="ARBA00008825"/>
    </source>
</evidence>
<comment type="subcellular location">
    <subcellularLocation>
        <location evidence="1">Cytoplasm</location>
        <location evidence="1">Cytoskeleton</location>
    </subcellularLocation>
</comment>
<keyword evidence="3" id="KW-0963">Cytoplasm</keyword>
<sequence>MEGRGYISPSLASYREGGGSKGLPRRRPMRPSCDADNELITLLHGSDPVRIELNRLENEVRDKDRELSEAQAEIKALKLSERQREKAVEELTEELGKMSAKLKLIENLLESKNLEIKKINEEKKASTAAQFAAEASLRRVHAAQKDDDMPPIEAILAPLEAELKLARQEIANLQDDNKSLDRLTKSKEAALLDAERTVQSALAKASMVDDLQNKNQELMKQTEICQEENKIIDKMHRQKVAEVEKLMQSVRELEEAVLAGGAAANAVRDYQRKFQEMNEERKILERELARAKVNANRVATVVANEWKDSNDQVMPVRQWLDERRFLQGEMQQLRDKLSISDRAAKSEAQLKEKFLLRLRVLEESLKRPTSNSNRGTPGVRSSSNGPSRRQSLGGTETSPKYSSNGSLTKRTPSSQSRSLTASASTVLKHAKGTSISFDGGTRSLDRNKVLMNRPGSNFNHQSSEGASRVESASSIQGEESDEKSKDYDSVPGVLYDLLQKEVITLRKAAHEKDQSLRDKDEAIEMLAKKVETLTKAMEVEAKKMRREVAVMGKEVAAMRVDKGQQDSKTRRISSISKGSSNTAQLLSRRYTI</sequence>
<evidence type="ECO:0000256" key="7">
    <source>
        <dbReference type="SAM" id="Coils"/>
    </source>
</evidence>
<feature type="coiled-coil region" evidence="7">
    <location>
        <begin position="516"/>
        <end position="547"/>
    </location>
</feature>
<protein>
    <submittedName>
        <fullName evidence="9">Uncharacterized protein</fullName>
    </submittedName>
</protein>
<dbReference type="InterPro" id="IPR009768">
    <property type="entry name" value="MAP70"/>
</dbReference>
<feature type="compositionally biased region" description="Polar residues" evidence="8">
    <location>
        <begin position="454"/>
        <end position="477"/>
    </location>
</feature>